<dbReference type="AlphaFoldDB" id="A0A853FYN3"/>
<dbReference type="EMBL" id="JACCEM010000005">
    <property type="protein sequence ID" value="NYT50008.1"/>
    <property type="molecule type" value="Genomic_DNA"/>
</dbReference>
<reference evidence="2 3" key="1">
    <citation type="submission" date="2020-07" db="EMBL/GenBank/DDBJ databases">
        <title>Taxonomic revisions and descriptions of new bacterial species based on genomic comparisons in the high-G+C-content subgroup of the family Alcaligenaceae.</title>
        <authorList>
            <person name="Szabo A."/>
            <person name="Felfoldi T."/>
        </authorList>
    </citation>
    <scope>NUCLEOTIDE SEQUENCE [LARGE SCALE GENOMIC DNA]</scope>
    <source>
        <strain evidence="2 3">LMG 24012</strain>
    </source>
</reference>
<dbReference type="SUPFAM" id="SSF53850">
    <property type="entry name" value="Periplasmic binding protein-like II"/>
    <property type="match status" value="1"/>
</dbReference>
<proteinExistence type="inferred from homology"/>
<name>A0A853FYN3_9BURK</name>
<evidence type="ECO:0000313" key="3">
    <source>
        <dbReference type="Proteomes" id="UP000559809"/>
    </source>
</evidence>
<dbReference type="CDD" id="cd07012">
    <property type="entry name" value="PBP2_Bug_TTT"/>
    <property type="match status" value="1"/>
</dbReference>
<dbReference type="Gene3D" id="3.40.190.150">
    <property type="entry name" value="Bordetella uptake gene, domain 1"/>
    <property type="match status" value="1"/>
</dbReference>
<dbReference type="Pfam" id="PF03401">
    <property type="entry name" value="TctC"/>
    <property type="match status" value="1"/>
</dbReference>
<organism evidence="2 3">
    <name type="scientific">Parapusillimonas granuli</name>
    <dbReference type="NCBI Taxonomy" id="380911"/>
    <lineage>
        <taxon>Bacteria</taxon>
        <taxon>Pseudomonadati</taxon>
        <taxon>Pseudomonadota</taxon>
        <taxon>Betaproteobacteria</taxon>
        <taxon>Burkholderiales</taxon>
        <taxon>Alcaligenaceae</taxon>
        <taxon>Parapusillimonas</taxon>
    </lineage>
</organism>
<gene>
    <name evidence="2" type="ORF">H0A72_11875</name>
</gene>
<evidence type="ECO:0000313" key="2">
    <source>
        <dbReference type="EMBL" id="NYT50008.1"/>
    </source>
</evidence>
<keyword evidence="3" id="KW-1185">Reference proteome</keyword>
<dbReference type="InterPro" id="IPR005064">
    <property type="entry name" value="BUG"/>
</dbReference>
<dbReference type="PIRSF" id="PIRSF017082">
    <property type="entry name" value="YflP"/>
    <property type="match status" value="1"/>
</dbReference>
<dbReference type="PANTHER" id="PTHR42928">
    <property type="entry name" value="TRICARBOXYLATE-BINDING PROTEIN"/>
    <property type="match status" value="1"/>
</dbReference>
<protein>
    <submittedName>
        <fullName evidence="2">Tripartite tricarboxylate transporter substrate binding protein</fullName>
    </submittedName>
</protein>
<sequence length="314" mass="32969">MAIAALTITTLAYAQTFPSRPVKIIVPYPPGGITDIVGRTIAEGLSQELGQPVVVDNRVGASGVIGAVAAARANPDGYTLFVGTSTTNGTNPSTQQSLQYDPAKDFEPVALLAASPFMMIVNDKVPARTVSEFVKYAKGRPDKVFYGTPGAGGSIHLSTELFSLEAGIEMVHVPYKGSSPALTDLLGGSLQVMLDNMPSAVSLMQAGKVRALAVTGKARSPLAPDVPTLKEAGYPNFDSESWLALYAPADTPEAVINTLNAAVNKSLKRPSLLEVFNKVGLVTYGGTPGELASYQAAEIEKWAKVVKAINYEAK</sequence>
<dbReference type="InterPro" id="IPR042100">
    <property type="entry name" value="Bug_dom1"/>
</dbReference>
<comment type="caution">
    <text evidence="2">The sequence shown here is derived from an EMBL/GenBank/DDBJ whole genome shotgun (WGS) entry which is preliminary data.</text>
</comment>
<evidence type="ECO:0000256" key="1">
    <source>
        <dbReference type="ARBA" id="ARBA00006987"/>
    </source>
</evidence>
<accession>A0A853FYN3</accession>
<dbReference type="Gene3D" id="3.40.190.10">
    <property type="entry name" value="Periplasmic binding protein-like II"/>
    <property type="match status" value="1"/>
</dbReference>
<dbReference type="Proteomes" id="UP000559809">
    <property type="component" value="Unassembled WGS sequence"/>
</dbReference>
<comment type="similarity">
    <text evidence="1">Belongs to the UPF0065 (bug) family.</text>
</comment>
<dbReference type="PANTHER" id="PTHR42928:SF5">
    <property type="entry name" value="BLR1237 PROTEIN"/>
    <property type="match status" value="1"/>
</dbReference>